<dbReference type="RefSeq" id="WP_152749517.1">
    <property type="nucleotide sequence ID" value="NZ_SPSE01000002.1"/>
</dbReference>
<dbReference type="PROSITE" id="PS01124">
    <property type="entry name" value="HTH_ARAC_FAMILY_2"/>
    <property type="match status" value="1"/>
</dbReference>
<dbReference type="PANTHER" id="PTHR43061:SF1">
    <property type="entry name" value="GTP DIPHOSPHOKINASE RSH1, CHLOROPLASTIC-RELATED"/>
    <property type="match status" value="1"/>
</dbReference>
<dbReference type="FunFam" id="1.10.3210.10:FF:000001">
    <property type="entry name" value="GTP pyrophosphokinase RelA"/>
    <property type="match status" value="1"/>
</dbReference>
<dbReference type="InterPro" id="IPR018062">
    <property type="entry name" value="HTH_AraC-typ_CS"/>
</dbReference>
<accession>A0A5N7IHS4</accession>
<proteinExistence type="inferred from homology"/>
<dbReference type="AlphaFoldDB" id="A0A5N7IHS4"/>
<dbReference type="GO" id="GO:0043565">
    <property type="term" value="F:sequence-specific DNA binding"/>
    <property type="evidence" value="ECO:0007669"/>
    <property type="project" value="InterPro"/>
</dbReference>
<dbReference type="SMART" id="SM00342">
    <property type="entry name" value="HTH_ARAC"/>
    <property type="match status" value="1"/>
</dbReference>
<evidence type="ECO:0000313" key="8">
    <source>
        <dbReference type="EMBL" id="MPQ60529.1"/>
    </source>
</evidence>
<dbReference type="EMBL" id="SPSF01000002">
    <property type="protein sequence ID" value="MPQ60529.1"/>
    <property type="molecule type" value="Genomic_DNA"/>
</dbReference>
<dbReference type="InterPro" id="IPR003607">
    <property type="entry name" value="HD/PDEase_dom"/>
</dbReference>
<dbReference type="Proteomes" id="UP000342249">
    <property type="component" value="Unassembled WGS sequence"/>
</dbReference>
<sequence length="333" mass="38564">MKYKNAIFMCIEYIEENIKGELTIDLLANEAGYSVYHFSRIFKEQMGMSLMEYVRERRLICASKYIFSGKKILDVSIEFGFKTHSGFSKAFKKKFGFTPTQHVIYAIHMSNHMFNEKGDRYVMIDNSTKRVKNIQSDNANPFLKSSVDFTTPEELYKDLAYSFKKNHSSDDLIMAEKAYNLAYKAHDGQYRKSGEPYIIHPLCVALILSEMESDTETIIAGLFHDIVSEGTLVTTDQLANEFSNEIAQLVDEVTEFKKISWDLINKDDNKVDHRVIIIKFADRLHNMRTLKYMQPEKWMDKAKETIDIFSPIAAHLGISKIKTELDDLSLKYL</sequence>
<dbReference type="SMART" id="SM00471">
    <property type="entry name" value="HDc"/>
    <property type="match status" value="1"/>
</dbReference>
<dbReference type="Pfam" id="PF13328">
    <property type="entry name" value="HD_4"/>
    <property type="match status" value="1"/>
</dbReference>
<evidence type="ECO:0000313" key="9">
    <source>
        <dbReference type="Proteomes" id="UP000342249"/>
    </source>
</evidence>
<comment type="similarity">
    <text evidence="1">Belongs to the RelA/SpoT family.</text>
</comment>
<gene>
    <name evidence="8" type="ORF">E4V82_00090</name>
</gene>
<keyword evidence="4" id="KW-0804">Transcription</keyword>
<dbReference type="PANTHER" id="PTHR43061">
    <property type="entry name" value="GTP DIPHOSPHOKINASE RSH1, CHLOROPLASTIC-RELATED"/>
    <property type="match status" value="1"/>
</dbReference>
<keyword evidence="3" id="KW-0238">DNA-binding</keyword>
<comment type="caution">
    <text evidence="8">The sequence shown here is derived from an EMBL/GenBank/DDBJ whole genome shotgun (WGS) entry which is preliminary data.</text>
</comment>
<dbReference type="Gene3D" id="1.10.10.60">
    <property type="entry name" value="Homeodomain-like"/>
    <property type="match status" value="2"/>
</dbReference>
<dbReference type="SUPFAM" id="SSF109604">
    <property type="entry name" value="HD-domain/PDEase-like"/>
    <property type="match status" value="1"/>
</dbReference>
<protein>
    <submittedName>
        <fullName evidence="8">HD domain-containing protein</fullName>
    </submittedName>
</protein>
<dbReference type="Pfam" id="PF12833">
    <property type="entry name" value="HTH_18"/>
    <property type="match status" value="1"/>
</dbReference>
<comment type="pathway">
    <text evidence="5">Purine metabolism.</text>
</comment>
<dbReference type="SUPFAM" id="SSF46689">
    <property type="entry name" value="Homeodomain-like"/>
    <property type="match status" value="2"/>
</dbReference>
<evidence type="ECO:0000256" key="4">
    <source>
        <dbReference type="ARBA" id="ARBA00023163"/>
    </source>
</evidence>
<name>A0A5N7IHS4_9CLOT</name>
<evidence type="ECO:0000256" key="3">
    <source>
        <dbReference type="ARBA" id="ARBA00023125"/>
    </source>
</evidence>
<evidence type="ECO:0000256" key="5">
    <source>
        <dbReference type="ARBA" id="ARBA00025704"/>
    </source>
</evidence>
<dbReference type="CDD" id="cd00077">
    <property type="entry name" value="HDc"/>
    <property type="match status" value="1"/>
</dbReference>
<keyword evidence="2" id="KW-0805">Transcription regulation</keyword>
<dbReference type="Gene3D" id="1.10.3210.10">
    <property type="entry name" value="Hypothetical protein af1432"/>
    <property type="match status" value="1"/>
</dbReference>
<feature type="domain" description="HD" evidence="7">
    <location>
        <begin position="197"/>
        <end position="287"/>
    </location>
</feature>
<dbReference type="PROSITE" id="PS51831">
    <property type="entry name" value="HD"/>
    <property type="match status" value="1"/>
</dbReference>
<evidence type="ECO:0000259" key="7">
    <source>
        <dbReference type="PROSITE" id="PS51831"/>
    </source>
</evidence>
<reference evidence="8 9" key="1">
    <citation type="journal article" date="2019" name="Lett. Appl. Microbiol.">
        <title>A case of 'blown pack' spoilage of vacuum-packaged pork likely associated with Clostridium estertheticum in Canada.</title>
        <authorList>
            <person name="Zhang P."/>
            <person name="Ward P."/>
            <person name="McMullen L.M."/>
            <person name="Yang X."/>
        </authorList>
    </citation>
    <scope>NUCLEOTIDE SEQUENCE [LARGE SCALE GENOMIC DNA]</scope>
    <source>
        <strain evidence="8 9">MA19</strain>
    </source>
</reference>
<dbReference type="GO" id="GO:0003700">
    <property type="term" value="F:DNA-binding transcription factor activity"/>
    <property type="evidence" value="ECO:0007669"/>
    <property type="project" value="InterPro"/>
</dbReference>
<dbReference type="InterPro" id="IPR009057">
    <property type="entry name" value="Homeodomain-like_sf"/>
</dbReference>
<evidence type="ECO:0000256" key="2">
    <source>
        <dbReference type="ARBA" id="ARBA00023015"/>
    </source>
</evidence>
<dbReference type="InterPro" id="IPR018060">
    <property type="entry name" value="HTH_AraC"/>
</dbReference>
<evidence type="ECO:0000256" key="1">
    <source>
        <dbReference type="ARBA" id="ARBA00007476"/>
    </source>
</evidence>
<evidence type="ECO:0000259" key="6">
    <source>
        <dbReference type="PROSITE" id="PS01124"/>
    </source>
</evidence>
<feature type="domain" description="HTH araC/xylS-type" evidence="6">
    <location>
        <begin position="8"/>
        <end position="105"/>
    </location>
</feature>
<dbReference type="InterPro" id="IPR006674">
    <property type="entry name" value="HD_domain"/>
</dbReference>
<dbReference type="PROSITE" id="PS00041">
    <property type="entry name" value="HTH_ARAC_FAMILY_1"/>
    <property type="match status" value="1"/>
</dbReference>
<organism evidence="8 9">
    <name type="scientific">Clostridium estertheticum</name>
    <dbReference type="NCBI Taxonomy" id="238834"/>
    <lineage>
        <taxon>Bacteria</taxon>
        <taxon>Bacillati</taxon>
        <taxon>Bacillota</taxon>
        <taxon>Clostridia</taxon>
        <taxon>Eubacteriales</taxon>
        <taxon>Clostridiaceae</taxon>
        <taxon>Clostridium</taxon>
    </lineage>
</organism>